<dbReference type="EMBL" id="LGRX02016577">
    <property type="protein sequence ID" value="KAK3261895.1"/>
    <property type="molecule type" value="Genomic_DNA"/>
</dbReference>
<dbReference type="SUPFAM" id="SSF52058">
    <property type="entry name" value="L domain-like"/>
    <property type="match status" value="1"/>
</dbReference>
<accession>A0AAE0FLJ1</accession>
<reference evidence="2 3" key="1">
    <citation type="journal article" date="2015" name="Genome Biol. Evol.">
        <title>Comparative Genomics of a Bacterivorous Green Alga Reveals Evolutionary Causalities and Consequences of Phago-Mixotrophic Mode of Nutrition.</title>
        <authorList>
            <person name="Burns J.A."/>
            <person name="Paasch A."/>
            <person name="Narechania A."/>
            <person name="Kim E."/>
        </authorList>
    </citation>
    <scope>NUCLEOTIDE SEQUENCE [LARGE SCALE GENOMIC DNA]</scope>
    <source>
        <strain evidence="2 3">PLY_AMNH</strain>
    </source>
</reference>
<sequence length="243" mass="26997">MVEPRRENAGATPGDGNDVQENILEDWLQEWLQDWMLFVNSNRRDLELAKKILILSPEKLSYVGTRLANLQEMEGLRENAPMEYLSLYASDLGDYRRLRDLQSTLQRLKLLRIAPSVKGADQTLVDLTHFGALHTLELHWCNLEAAPLGLQALHVHLHRLICTGPLPSLHHILVGAGKDVEDAAVWPCLTHLSCQKTGLASMDSSLTLLPVVETLDLSRGNITAIENIQVANPRLPPLTATAA</sequence>
<dbReference type="GO" id="GO:0005930">
    <property type="term" value="C:axoneme"/>
    <property type="evidence" value="ECO:0007669"/>
    <property type="project" value="UniProtKB-SubCell"/>
</dbReference>
<dbReference type="InterPro" id="IPR032675">
    <property type="entry name" value="LRR_dom_sf"/>
</dbReference>
<gene>
    <name evidence="2" type="ORF">CYMTET_29230</name>
</gene>
<evidence type="ECO:0000313" key="3">
    <source>
        <dbReference type="Proteomes" id="UP001190700"/>
    </source>
</evidence>
<keyword evidence="3" id="KW-1185">Reference proteome</keyword>
<comment type="caution">
    <text evidence="2">The sequence shown here is derived from an EMBL/GenBank/DDBJ whole genome shotgun (WGS) entry which is preliminary data.</text>
</comment>
<dbReference type="Gene3D" id="3.80.10.10">
    <property type="entry name" value="Ribonuclease Inhibitor"/>
    <property type="match status" value="1"/>
</dbReference>
<evidence type="ECO:0000256" key="1">
    <source>
        <dbReference type="ARBA" id="ARBA00004430"/>
    </source>
</evidence>
<organism evidence="2 3">
    <name type="scientific">Cymbomonas tetramitiformis</name>
    <dbReference type="NCBI Taxonomy" id="36881"/>
    <lineage>
        <taxon>Eukaryota</taxon>
        <taxon>Viridiplantae</taxon>
        <taxon>Chlorophyta</taxon>
        <taxon>Pyramimonadophyceae</taxon>
        <taxon>Pyramimonadales</taxon>
        <taxon>Pyramimonadaceae</taxon>
        <taxon>Cymbomonas</taxon>
    </lineage>
</organism>
<name>A0AAE0FLJ1_9CHLO</name>
<comment type="subcellular location">
    <subcellularLocation>
        <location evidence="1">Cytoplasm</location>
        <location evidence="1">Cytoskeleton</location>
        <location evidence="1">Cilium axoneme</location>
    </subcellularLocation>
</comment>
<protein>
    <submittedName>
        <fullName evidence="2">Uncharacterized protein</fullName>
    </submittedName>
</protein>
<proteinExistence type="predicted"/>
<dbReference type="Proteomes" id="UP001190700">
    <property type="component" value="Unassembled WGS sequence"/>
</dbReference>
<dbReference type="AlphaFoldDB" id="A0AAE0FLJ1"/>
<evidence type="ECO:0000313" key="2">
    <source>
        <dbReference type="EMBL" id="KAK3261895.1"/>
    </source>
</evidence>